<dbReference type="AlphaFoldDB" id="A0A6J6IKC6"/>
<accession>A0A6J6IKC6</accession>
<feature type="region of interest" description="Disordered" evidence="9">
    <location>
        <begin position="72"/>
        <end position="110"/>
    </location>
</feature>
<dbReference type="InterPro" id="IPR034176">
    <property type="entry name" value="Peptidases_S8_13"/>
</dbReference>
<evidence type="ECO:0000256" key="6">
    <source>
        <dbReference type="ARBA" id="ARBA00022801"/>
    </source>
</evidence>
<proteinExistence type="inferred from homology"/>
<dbReference type="PANTHER" id="PTHR43806:SF11">
    <property type="entry name" value="CEREVISIN-RELATED"/>
    <property type="match status" value="1"/>
</dbReference>
<dbReference type="EMBL" id="CAEZVL010000028">
    <property type="protein sequence ID" value="CAB4624915.1"/>
    <property type="molecule type" value="Genomic_DNA"/>
</dbReference>
<sequence length="547" mass="56147">MAAKNSSGTGSASPRVSGTPPLFKPNDPSYVNSQLWGLNGTYGVQAQKAWLATRGNPEIVVAVLDTGSTDHPDLVGQTVPGYDMITNSATAGDGDGRDSDPSDEGDWDDDFAIDPNDEKYPSSWHGTHVAGIINALGNNSLGVIGVASRVKVQHVRVLGRGGGFDSDIIAGIIWASGGPVGEGVGALTNPTPARVINLSLGGVDACSAAYQTAIDDAILRGTVVVAAAGNAGADASTTTPANCNGVITVGASNSAGGQPEFSNDGPLVDIAAPGTDIKSTMNAGLTGPGLPTYREKSGTSMATPYVAGIVALMLSKEPLLTPAEVEDRITDQNNQTFVVQGVWGIINAALLLGVPEIPQAPTNVAAIRSGPTTTTRTVSWSAATSGSVATTHIARAFLRPSGDSPVMWCSKANLACNLSNLVKGATYYLDVISGNTGGYSAPSGPRLAINTKGTVANVVPTLTAGPTTGSVKVSWGSGLESSEMDSYLIQYSIDLLSWKNGPEVEVKSPKLVSGLKSGVNYRFRVVSKKDSGTFIKISRESAQMKPS</sequence>
<dbReference type="PROSITE" id="PS51892">
    <property type="entry name" value="SUBTILASE"/>
    <property type="match status" value="1"/>
</dbReference>
<dbReference type="GO" id="GO:0004252">
    <property type="term" value="F:serine-type endopeptidase activity"/>
    <property type="evidence" value="ECO:0007669"/>
    <property type="project" value="InterPro"/>
</dbReference>
<keyword evidence="8" id="KW-0865">Zymogen</keyword>
<dbReference type="InterPro" id="IPR036116">
    <property type="entry name" value="FN3_sf"/>
</dbReference>
<name>A0A6J6IKC6_9ZZZZ</name>
<evidence type="ECO:0000256" key="3">
    <source>
        <dbReference type="ARBA" id="ARBA00022525"/>
    </source>
</evidence>
<keyword evidence="5" id="KW-0732">Signal</keyword>
<dbReference type="InterPro" id="IPR036852">
    <property type="entry name" value="Peptidase_S8/S53_dom_sf"/>
</dbReference>
<dbReference type="SUPFAM" id="SSF49265">
    <property type="entry name" value="Fibronectin type III"/>
    <property type="match status" value="2"/>
</dbReference>
<dbReference type="FunFam" id="3.40.50.200:FF:000022">
    <property type="entry name" value="Extracellular protease"/>
    <property type="match status" value="1"/>
</dbReference>
<evidence type="ECO:0000256" key="8">
    <source>
        <dbReference type="ARBA" id="ARBA00023145"/>
    </source>
</evidence>
<keyword evidence="7" id="KW-0720">Serine protease</keyword>
<dbReference type="Gene3D" id="3.40.50.200">
    <property type="entry name" value="Peptidase S8/S53 domain"/>
    <property type="match status" value="1"/>
</dbReference>
<dbReference type="Gene3D" id="2.60.40.10">
    <property type="entry name" value="Immunoglobulins"/>
    <property type="match status" value="2"/>
</dbReference>
<dbReference type="SUPFAM" id="SSF52743">
    <property type="entry name" value="Subtilisin-like"/>
    <property type="match status" value="1"/>
</dbReference>
<dbReference type="GO" id="GO:0006508">
    <property type="term" value="P:proteolysis"/>
    <property type="evidence" value="ECO:0007669"/>
    <property type="project" value="UniProtKB-KW"/>
</dbReference>
<evidence type="ECO:0000259" key="10">
    <source>
        <dbReference type="PROSITE" id="PS50853"/>
    </source>
</evidence>
<dbReference type="PRINTS" id="PR00723">
    <property type="entry name" value="SUBTILISIN"/>
</dbReference>
<keyword evidence="4" id="KW-0645">Protease</keyword>
<dbReference type="InterPro" id="IPR000209">
    <property type="entry name" value="Peptidase_S8/S53_dom"/>
</dbReference>
<evidence type="ECO:0000256" key="2">
    <source>
        <dbReference type="ARBA" id="ARBA00011073"/>
    </source>
</evidence>
<evidence type="ECO:0000256" key="5">
    <source>
        <dbReference type="ARBA" id="ARBA00022729"/>
    </source>
</evidence>
<keyword evidence="3" id="KW-0964">Secreted</keyword>
<evidence type="ECO:0000256" key="7">
    <source>
        <dbReference type="ARBA" id="ARBA00022825"/>
    </source>
</evidence>
<dbReference type="InterPro" id="IPR003961">
    <property type="entry name" value="FN3_dom"/>
</dbReference>
<dbReference type="PANTHER" id="PTHR43806">
    <property type="entry name" value="PEPTIDASE S8"/>
    <property type="match status" value="1"/>
</dbReference>
<dbReference type="GO" id="GO:0005576">
    <property type="term" value="C:extracellular region"/>
    <property type="evidence" value="ECO:0007669"/>
    <property type="project" value="UniProtKB-SubCell"/>
</dbReference>
<feature type="region of interest" description="Disordered" evidence="9">
    <location>
        <begin position="1"/>
        <end position="29"/>
    </location>
</feature>
<dbReference type="SMART" id="SM00060">
    <property type="entry name" value="FN3"/>
    <property type="match status" value="2"/>
</dbReference>
<dbReference type="InterPro" id="IPR013783">
    <property type="entry name" value="Ig-like_fold"/>
</dbReference>
<evidence type="ECO:0000256" key="9">
    <source>
        <dbReference type="SAM" id="MobiDB-lite"/>
    </source>
</evidence>
<dbReference type="InterPro" id="IPR050131">
    <property type="entry name" value="Peptidase_S8_subtilisin-like"/>
</dbReference>
<dbReference type="PROSITE" id="PS00138">
    <property type="entry name" value="SUBTILASE_SER"/>
    <property type="match status" value="1"/>
</dbReference>
<evidence type="ECO:0000256" key="4">
    <source>
        <dbReference type="ARBA" id="ARBA00022670"/>
    </source>
</evidence>
<evidence type="ECO:0000256" key="1">
    <source>
        <dbReference type="ARBA" id="ARBA00004613"/>
    </source>
</evidence>
<dbReference type="InterPro" id="IPR023828">
    <property type="entry name" value="Peptidase_S8_Ser-AS"/>
</dbReference>
<dbReference type="InterPro" id="IPR015500">
    <property type="entry name" value="Peptidase_S8_subtilisin-rel"/>
</dbReference>
<comment type="subcellular location">
    <subcellularLocation>
        <location evidence="1">Secreted</location>
    </subcellularLocation>
</comment>
<dbReference type="PROSITE" id="PS50853">
    <property type="entry name" value="FN3"/>
    <property type="match status" value="1"/>
</dbReference>
<feature type="compositionally biased region" description="Acidic residues" evidence="9">
    <location>
        <begin position="101"/>
        <end position="110"/>
    </location>
</feature>
<gene>
    <name evidence="11" type="ORF">UFOPK1960_00315</name>
</gene>
<protein>
    <submittedName>
        <fullName evidence="11">Unannotated protein</fullName>
    </submittedName>
</protein>
<feature type="compositionally biased region" description="Polar residues" evidence="9">
    <location>
        <begin position="1"/>
        <end position="16"/>
    </location>
</feature>
<reference evidence="11" key="1">
    <citation type="submission" date="2020-05" db="EMBL/GenBank/DDBJ databases">
        <authorList>
            <person name="Chiriac C."/>
            <person name="Salcher M."/>
            <person name="Ghai R."/>
            <person name="Kavagutti S V."/>
        </authorList>
    </citation>
    <scope>NUCLEOTIDE SEQUENCE</scope>
</reference>
<comment type="similarity">
    <text evidence="2">Belongs to the peptidase S8 family.</text>
</comment>
<evidence type="ECO:0000313" key="11">
    <source>
        <dbReference type="EMBL" id="CAB4624915.1"/>
    </source>
</evidence>
<dbReference type="Pfam" id="PF00082">
    <property type="entry name" value="Peptidase_S8"/>
    <property type="match status" value="1"/>
</dbReference>
<organism evidence="11">
    <name type="scientific">freshwater metagenome</name>
    <dbReference type="NCBI Taxonomy" id="449393"/>
    <lineage>
        <taxon>unclassified sequences</taxon>
        <taxon>metagenomes</taxon>
        <taxon>ecological metagenomes</taxon>
    </lineage>
</organism>
<keyword evidence="6" id="KW-0378">Hydrolase</keyword>
<dbReference type="CDD" id="cd07496">
    <property type="entry name" value="Peptidases_S8_13"/>
    <property type="match status" value="1"/>
</dbReference>
<feature type="domain" description="Fibronectin type-III" evidence="10">
    <location>
        <begin position="360"/>
        <end position="454"/>
    </location>
</feature>